<keyword evidence="1" id="KW-0175">Coiled coil</keyword>
<dbReference type="RefSeq" id="WP_344175645.1">
    <property type="nucleotide sequence ID" value="NZ_BAAANC010000002.1"/>
</dbReference>
<keyword evidence="3" id="KW-1185">Reference proteome</keyword>
<comment type="caution">
    <text evidence="2">The sequence shown here is derived from an EMBL/GenBank/DDBJ whole genome shotgun (WGS) entry which is preliminary data.</text>
</comment>
<sequence>MFFYQDFPSGTSDAPREVERRLLDQALDLQAERLRLEARLEQLRQENPWLAEALAG</sequence>
<gene>
    <name evidence="2" type="ORF">GCM10009741_37730</name>
</gene>
<evidence type="ECO:0000313" key="3">
    <source>
        <dbReference type="Proteomes" id="UP001500363"/>
    </source>
</evidence>
<proteinExistence type="predicted"/>
<organism evidence="2 3">
    <name type="scientific">Kribbella lupini</name>
    <dbReference type="NCBI Taxonomy" id="291602"/>
    <lineage>
        <taxon>Bacteria</taxon>
        <taxon>Bacillati</taxon>
        <taxon>Actinomycetota</taxon>
        <taxon>Actinomycetes</taxon>
        <taxon>Propionibacteriales</taxon>
        <taxon>Kribbellaceae</taxon>
        <taxon>Kribbella</taxon>
    </lineage>
</organism>
<dbReference type="Proteomes" id="UP001500363">
    <property type="component" value="Unassembled WGS sequence"/>
</dbReference>
<protein>
    <submittedName>
        <fullName evidence="2">Uncharacterized protein</fullName>
    </submittedName>
</protein>
<name>A0ABP4LUI0_9ACTN</name>
<accession>A0ABP4LUI0</accession>
<feature type="coiled-coil region" evidence="1">
    <location>
        <begin position="19"/>
        <end position="46"/>
    </location>
</feature>
<evidence type="ECO:0000256" key="1">
    <source>
        <dbReference type="SAM" id="Coils"/>
    </source>
</evidence>
<reference evidence="3" key="1">
    <citation type="journal article" date="2019" name="Int. J. Syst. Evol. Microbiol.">
        <title>The Global Catalogue of Microorganisms (GCM) 10K type strain sequencing project: providing services to taxonomists for standard genome sequencing and annotation.</title>
        <authorList>
            <consortium name="The Broad Institute Genomics Platform"/>
            <consortium name="The Broad Institute Genome Sequencing Center for Infectious Disease"/>
            <person name="Wu L."/>
            <person name="Ma J."/>
        </authorList>
    </citation>
    <scope>NUCLEOTIDE SEQUENCE [LARGE SCALE GENOMIC DNA]</scope>
    <source>
        <strain evidence="3">JCM 14303</strain>
    </source>
</reference>
<dbReference type="EMBL" id="BAAANC010000002">
    <property type="protein sequence ID" value="GAA1531903.1"/>
    <property type="molecule type" value="Genomic_DNA"/>
</dbReference>
<evidence type="ECO:0000313" key="2">
    <source>
        <dbReference type="EMBL" id="GAA1531903.1"/>
    </source>
</evidence>